<evidence type="ECO:0000313" key="2">
    <source>
        <dbReference type="EMBL" id="CAI9296251.1"/>
    </source>
</evidence>
<dbReference type="InterPro" id="IPR036047">
    <property type="entry name" value="F-box-like_dom_sf"/>
</dbReference>
<dbReference type="SUPFAM" id="SSF81383">
    <property type="entry name" value="F-box domain"/>
    <property type="match status" value="1"/>
</dbReference>
<dbReference type="Proteomes" id="UP001177003">
    <property type="component" value="Chromosome 8"/>
</dbReference>
<reference evidence="2" key="1">
    <citation type="submission" date="2023-04" db="EMBL/GenBank/DDBJ databases">
        <authorList>
            <person name="Vijverberg K."/>
            <person name="Xiong W."/>
            <person name="Schranz E."/>
        </authorList>
    </citation>
    <scope>NUCLEOTIDE SEQUENCE</scope>
</reference>
<gene>
    <name evidence="2" type="ORF">LSALG_LOCUS35136</name>
</gene>
<name>A0AA35ZQ43_LACSI</name>
<sequence>MASPQLPATMEKLPGDVLSNIFIRLLAKQLGQMRCISKSWNALLSQSSFIKSHLHRSIHNNDEILMVFNAEFPSDSEPTAQPKPFIAHPSRSPDIELADFIKLPVIPHSEHKCLFAIGSVHGLICFSYGRYPDSVIYIWNPSLSALLSLPPYSKPSDGDSPWTFLRFGFDPRTDDYKVVKVISLLRPPGNIAPIFANFLSLTSCVVEEWLHVEFSADIIIPYGFTSHGEFLFQIRDVENGSTSQNEFFYDYLYDGPASLLALYDSIASKAKVFKICAANDDTKYVEYVDSLVWVAPIERELSISRLQI</sequence>
<evidence type="ECO:0000313" key="3">
    <source>
        <dbReference type="Proteomes" id="UP001177003"/>
    </source>
</evidence>
<protein>
    <recommendedName>
        <fullName evidence="1">F-box domain-containing protein</fullName>
    </recommendedName>
</protein>
<dbReference type="PANTHER" id="PTHR31672">
    <property type="entry name" value="BNACNNG10540D PROTEIN"/>
    <property type="match status" value="1"/>
</dbReference>
<organism evidence="2 3">
    <name type="scientific">Lactuca saligna</name>
    <name type="common">Willowleaf lettuce</name>
    <dbReference type="NCBI Taxonomy" id="75948"/>
    <lineage>
        <taxon>Eukaryota</taxon>
        <taxon>Viridiplantae</taxon>
        <taxon>Streptophyta</taxon>
        <taxon>Embryophyta</taxon>
        <taxon>Tracheophyta</taxon>
        <taxon>Spermatophyta</taxon>
        <taxon>Magnoliopsida</taxon>
        <taxon>eudicotyledons</taxon>
        <taxon>Gunneridae</taxon>
        <taxon>Pentapetalae</taxon>
        <taxon>asterids</taxon>
        <taxon>campanulids</taxon>
        <taxon>Asterales</taxon>
        <taxon>Asteraceae</taxon>
        <taxon>Cichorioideae</taxon>
        <taxon>Cichorieae</taxon>
        <taxon>Lactucinae</taxon>
        <taxon>Lactuca</taxon>
    </lineage>
</organism>
<accession>A0AA35ZQ43</accession>
<dbReference type="InterPro" id="IPR001810">
    <property type="entry name" value="F-box_dom"/>
</dbReference>
<dbReference type="InterPro" id="IPR013187">
    <property type="entry name" value="F-box-assoc_dom_typ3"/>
</dbReference>
<dbReference type="EMBL" id="OX465084">
    <property type="protein sequence ID" value="CAI9296251.1"/>
    <property type="molecule type" value="Genomic_DNA"/>
</dbReference>
<evidence type="ECO:0000259" key="1">
    <source>
        <dbReference type="PROSITE" id="PS50181"/>
    </source>
</evidence>
<dbReference type="Pfam" id="PF00646">
    <property type="entry name" value="F-box"/>
    <property type="match status" value="1"/>
</dbReference>
<dbReference type="AlphaFoldDB" id="A0AA35ZQ43"/>
<dbReference type="PANTHER" id="PTHR31672:SF13">
    <property type="entry name" value="F-BOX PROTEIN CPR30-LIKE"/>
    <property type="match status" value="1"/>
</dbReference>
<feature type="domain" description="F-box" evidence="1">
    <location>
        <begin position="7"/>
        <end position="53"/>
    </location>
</feature>
<dbReference type="InterPro" id="IPR050796">
    <property type="entry name" value="SCF_F-box_component"/>
</dbReference>
<proteinExistence type="predicted"/>
<dbReference type="Pfam" id="PF08268">
    <property type="entry name" value="FBA_3"/>
    <property type="match status" value="1"/>
</dbReference>
<dbReference type="PROSITE" id="PS50181">
    <property type="entry name" value="FBOX"/>
    <property type="match status" value="1"/>
</dbReference>
<dbReference type="Gene3D" id="1.20.1280.50">
    <property type="match status" value="1"/>
</dbReference>
<keyword evidence="3" id="KW-1185">Reference proteome</keyword>